<dbReference type="GO" id="GO:0006364">
    <property type="term" value="P:rRNA processing"/>
    <property type="evidence" value="ECO:0007669"/>
    <property type="project" value="UniProtKB-UniRule"/>
</dbReference>
<organism evidence="4 5">
    <name type="scientific">Neolewinella aurantiaca</name>
    <dbReference type="NCBI Taxonomy" id="2602767"/>
    <lineage>
        <taxon>Bacteria</taxon>
        <taxon>Pseudomonadati</taxon>
        <taxon>Bacteroidota</taxon>
        <taxon>Saprospiria</taxon>
        <taxon>Saprospirales</taxon>
        <taxon>Lewinellaceae</taxon>
        <taxon>Neolewinella</taxon>
    </lineage>
</organism>
<comment type="subunit">
    <text evidence="1">Binds ribosomal protein uS19.</text>
</comment>
<dbReference type="Gene3D" id="2.30.30.240">
    <property type="entry name" value="PRC-barrel domain"/>
    <property type="match status" value="1"/>
</dbReference>
<sequence length="168" mass="18586">MDLIEIGWTSKPHGLKGEIKLRISEFYEDDLFAATSVLIGDPPVPYFVEQLRAGGAVIGKFETLDSREEVALLAGKPIWLLASQVTAVEDPEEKTPWEALVGYSIRAEGYPLLGPITGIMDLPEHYLAELKHDGKDILVPLHENLISDLEEEGKILQMVLPEGLLDLN</sequence>
<dbReference type="GO" id="GO:0005840">
    <property type="term" value="C:ribosome"/>
    <property type="evidence" value="ECO:0007669"/>
    <property type="project" value="InterPro"/>
</dbReference>
<dbReference type="InterPro" id="IPR011961">
    <property type="entry name" value="RimM"/>
</dbReference>
<proteinExistence type="inferred from homology"/>
<dbReference type="InterPro" id="IPR056792">
    <property type="entry name" value="PRC_RimM"/>
</dbReference>
<dbReference type="OrthoDB" id="9810331at2"/>
<dbReference type="HAMAP" id="MF_00014">
    <property type="entry name" value="Ribosome_mat_RimM"/>
    <property type="match status" value="1"/>
</dbReference>
<keyword evidence="1" id="KW-0698">rRNA processing</keyword>
<keyword evidence="1" id="KW-0963">Cytoplasm</keyword>
<dbReference type="InterPro" id="IPR011033">
    <property type="entry name" value="PRC_barrel-like_sf"/>
</dbReference>
<dbReference type="SUPFAM" id="SSF50346">
    <property type="entry name" value="PRC-barrel domain"/>
    <property type="match status" value="1"/>
</dbReference>
<evidence type="ECO:0000313" key="4">
    <source>
        <dbReference type="EMBL" id="TXF87828.1"/>
    </source>
</evidence>
<dbReference type="SUPFAM" id="SSF50447">
    <property type="entry name" value="Translation proteins"/>
    <property type="match status" value="1"/>
</dbReference>
<comment type="subcellular location">
    <subcellularLocation>
        <location evidence="1">Cytoplasm</location>
    </subcellularLocation>
</comment>
<feature type="domain" description="Ribosome maturation factor RimM PRC barrel" evidence="3">
    <location>
        <begin position="97"/>
        <end position="164"/>
    </location>
</feature>
<dbReference type="AlphaFoldDB" id="A0A5C7FPI9"/>
<keyword evidence="1" id="KW-0143">Chaperone</keyword>
<evidence type="ECO:0000259" key="3">
    <source>
        <dbReference type="Pfam" id="PF24986"/>
    </source>
</evidence>
<gene>
    <name evidence="1" type="primary">rimM</name>
    <name evidence="4" type="ORF">FUA23_17365</name>
</gene>
<dbReference type="GO" id="GO:0005737">
    <property type="term" value="C:cytoplasm"/>
    <property type="evidence" value="ECO:0007669"/>
    <property type="project" value="UniProtKB-SubCell"/>
</dbReference>
<dbReference type="GO" id="GO:0042274">
    <property type="term" value="P:ribosomal small subunit biogenesis"/>
    <property type="evidence" value="ECO:0007669"/>
    <property type="project" value="UniProtKB-UniRule"/>
</dbReference>
<name>A0A5C7FPI9_9BACT</name>
<keyword evidence="1" id="KW-0690">Ribosome biogenesis</keyword>
<dbReference type="GO" id="GO:0043022">
    <property type="term" value="F:ribosome binding"/>
    <property type="evidence" value="ECO:0007669"/>
    <property type="project" value="InterPro"/>
</dbReference>
<comment type="function">
    <text evidence="1">An accessory protein needed during the final step in the assembly of 30S ribosomal subunit, possibly for assembly of the head region. Essential for efficient processing of 16S rRNA. May be needed both before and after RbfA during the maturation of 16S rRNA. It has affinity for free ribosomal 30S subunits but not for 70S ribosomes.</text>
</comment>
<dbReference type="Proteomes" id="UP000321907">
    <property type="component" value="Unassembled WGS sequence"/>
</dbReference>
<reference evidence="4 5" key="1">
    <citation type="submission" date="2019-08" db="EMBL/GenBank/DDBJ databases">
        <title>Lewinella sp. strain SSH13 Genome sequencing and assembly.</title>
        <authorList>
            <person name="Kim I."/>
        </authorList>
    </citation>
    <scope>NUCLEOTIDE SEQUENCE [LARGE SCALE GENOMIC DNA]</scope>
    <source>
        <strain evidence="4 5">SSH13</strain>
    </source>
</reference>
<comment type="domain">
    <text evidence="1">The PRC barrel domain binds ribosomal protein uS19.</text>
</comment>
<dbReference type="Pfam" id="PF24986">
    <property type="entry name" value="PRC_RimM"/>
    <property type="match status" value="1"/>
</dbReference>
<dbReference type="Pfam" id="PF01782">
    <property type="entry name" value="RimM"/>
    <property type="match status" value="1"/>
</dbReference>
<evidence type="ECO:0000259" key="2">
    <source>
        <dbReference type="Pfam" id="PF01782"/>
    </source>
</evidence>
<feature type="domain" description="RimM N-terminal" evidence="2">
    <location>
        <begin position="6"/>
        <end position="81"/>
    </location>
</feature>
<comment type="caution">
    <text evidence="4">The sequence shown here is derived from an EMBL/GenBank/DDBJ whole genome shotgun (WGS) entry which is preliminary data.</text>
</comment>
<dbReference type="InterPro" id="IPR009000">
    <property type="entry name" value="Transl_B-barrel_sf"/>
</dbReference>
<evidence type="ECO:0000313" key="5">
    <source>
        <dbReference type="Proteomes" id="UP000321907"/>
    </source>
</evidence>
<dbReference type="EMBL" id="VOXD01000031">
    <property type="protein sequence ID" value="TXF87828.1"/>
    <property type="molecule type" value="Genomic_DNA"/>
</dbReference>
<keyword evidence="5" id="KW-1185">Reference proteome</keyword>
<accession>A0A5C7FPI9</accession>
<dbReference type="RefSeq" id="WP_147932038.1">
    <property type="nucleotide sequence ID" value="NZ_VOXD01000031.1"/>
</dbReference>
<comment type="similarity">
    <text evidence="1">Belongs to the RimM family.</text>
</comment>
<protein>
    <recommendedName>
        <fullName evidence="1">Ribosome maturation factor RimM</fullName>
    </recommendedName>
</protein>
<evidence type="ECO:0000256" key="1">
    <source>
        <dbReference type="HAMAP-Rule" id="MF_00014"/>
    </source>
</evidence>
<dbReference type="InterPro" id="IPR036976">
    <property type="entry name" value="RimM_N_sf"/>
</dbReference>
<dbReference type="InterPro" id="IPR002676">
    <property type="entry name" value="RimM_N"/>
</dbReference>
<dbReference type="Gene3D" id="2.40.30.60">
    <property type="entry name" value="RimM"/>
    <property type="match status" value="1"/>
</dbReference>